<evidence type="ECO:0000256" key="3">
    <source>
        <dbReference type="ARBA" id="ARBA00022777"/>
    </source>
</evidence>
<evidence type="ECO:0000256" key="4">
    <source>
        <dbReference type="RuleBase" id="RU003733"/>
    </source>
</evidence>
<dbReference type="PIRSF" id="PIRSF000538">
    <property type="entry name" value="GlpK"/>
    <property type="match status" value="1"/>
</dbReference>
<evidence type="ECO:0000259" key="6">
    <source>
        <dbReference type="Pfam" id="PF02782"/>
    </source>
</evidence>
<evidence type="ECO:0000256" key="2">
    <source>
        <dbReference type="ARBA" id="ARBA00022679"/>
    </source>
</evidence>
<dbReference type="Pfam" id="PF02782">
    <property type="entry name" value="FGGY_C"/>
    <property type="match status" value="1"/>
</dbReference>
<dbReference type="PANTHER" id="PTHR10196:SF68">
    <property type="entry name" value="GLYCEROL KINASE 5-RELATED"/>
    <property type="match status" value="1"/>
</dbReference>
<dbReference type="GO" id="GO:0016773">
    <property type="term" value="F:phosphotransferase activity, alcohol group as acceptor"/>
    <property type="evidence" value="ECO:0007669"/>
    <property type="project" value="InterPro"/>
</dbReference>
<dbReference type="InterPro" id="IPR018483">
    <property type="entry name" value="Carb_kinase_FGGY_CS"/>
</dbReference>
<comment type="similarity">
    <text evidence="1 4">Belongs to the FGGY kinase family.</text>
</comment>
<dbReference type="Proteomes" id="UP000477722">
    <property type="component" value="Unassembled WGS sequence"/>
</dbReference>
<dbReference type="SUPFAM" id="SSF53067">
    <property type="entry name" value="Actin-like ATPase domain"/>
    <property type="match status" value="2"/>
</dbReference>
<protein>
    <submittedName>
        <fullName evidence="7">Carbohydrate kinase</fullName>
    </submittedName>
</protein>
<dbReference type="GO" id="GO:0046167">
    <property type="term" value="P:glycerol-3-phosphate biosynthetic process"/>
    <property type="evidence" value="ECO:0007669"/>
    <property type="project" value="TreeGrafter"/>
</dbReference>
<gene>
    <name evidence="7" type="ORF">G5C65_15350</name>
</gene>
<feature type="domain" description="Carbohydrate kinase FGGY C-terminal" evidence="6">
    <location>
        <begin position="266"/>
        <end position="458"/>
    </location>
</feature>
<dbReference type="RefSeq" id="WP_165299389.1">
    <property type="nucleotide sequence ID" value="NZ_JAAKZZ010000135.1"/>
</dbReference>
<keyword evidence="3 4" id="KW-0418">Kinase</keyword>
<dbReference type="Pfam" id="PF00370">
    <property type="entry name" value="FGGY_N"/>
    <property type="match status" value="1"/>
</dbReference>
<dbReference type="InterPro" id="IPR018484">
    <property type="entry name" value="FGGY_N"/>
</dbReference>
<dbReference type="PANTHER" id="PTHR10196">
    <property type="entry name" value="SUGAR KINASE"/>
    <property type="match status" value="1"/>
</dbReference>
<dbReference type="EMBL" id="JAAKZZ010000135">
    <property type="protein sequence ID" value="NGO69705.1"/>
    <property type="molecule type" value="Genomic_DNA"/>
</dbReference>
<organism evidence="7 8">
    <name type="scientific">Streptomyces boncukensis</name>
    <dbReference type="NCBI Taxonomy" id="2711219"/>
    <lineage>
        <taxon>Bacteria</taxon>
        <taxon>Bacillati</taxon>
        <taxon>Actinomycetota</taxon>
        <taxon>Actinomycetes</taxon>
        <taxon>Kitasatosporales</taxon>
        <taxon>Streptomycetaceae</taxon>
        <taxon>Streptomyces</taxon>
    </lineage>
</organism>
<dbReference type="GO" id="GO:0006071">
    <property type="term" value="P:glycerol metabolic process"/>
    <property type="evidence" value="ECO:0007669"/>
    <property type="project" value="TreeGrafter"/>
</dbReference>
<dbReference type="Gene3D" id="3.30.420.40">
    <property type="match status" value="2"/>
</dbReference>
<name>A0A6G4WWU6_9ACTN</name>
<keyword evidence="2 4" id="KW-0808">Transferase</keyword>
<evidence type="ECO:0000313" key="8">
    <source>
        <dbReference type="Proteomes" id="UP000477722"/>
    </source>
</evidence>
<proteinExistence type="inferred from homology"/>
<dbReference type="InterPro" id="IPR043129">
    <property type="entry name" value="ATPase_NBD"/>
</dbReference>
<feature type="domain" description="Carbohydrate kinase FGGY N-terminal" evidence="5">
    <location>
        <begin position="14"/>
        <end position="255"/>
    </location>
</feature>
<comment type="caution">
    <text evidence="7">The sequence shown here is derived from an EMBL/GenBank/DDBJ whole genome shotgun (WGS) entry which is preliminary data.</text>
</comment>
<accession>A0A6G4WWU6</accession>
<evidence type="ECO:0000259" key="5">
    <source>
        <dbReference type="Pfam" id="PF00370"/>
    </source>
</evidence>
<keyword evidence="8" id="KW-1185">Reference proteome</keyword>
<dbReference type="AlphaFoldDB" id="A0A6G4WWU6"/>
<dbReference type="GO" id="GO:0006641">
    <property type="term" value="P:triglyceride metabolic process"/>
    <property type="evidence" value="ECO:0007669"/>
    <property type="project" value="TreeGrafter"/>
</dbReference>
<reference evidence="7 8" key="1">
    <citation type="submission" date="2020-02" db="EMBL/GenBank/DDBJ databases">
        <title>Whole-genome analyses of novel actinobacteria.</title>
        <authorList>
            <person name="Sahin N."/>
            <person name="Tatar D."/>
        </authorList>
    </citation>
    <scope>NUCLEOTIDE SEQUENCE [LARGE SCALE GENOMIC DNA]</scope>
    <source>
        <strain evidence="7 8">SB3404</strain>
    </source>
</reference>
<evidence type="ECO:0000256" key="1">
    <source>
        <dbReference type="ARBA" id="ARBA00009156"/>
    </source>
</evidence>
<dbReference type="InterPro" id="IPR018485">
    <property type="entry name" value="FGGY_C"/>
</dbReference>
<dbReference type="GO" id="GO:0016301">
    <property type="term" value="F:kinase activity"/>
    <property type="evidence" value="ECO:0007669"/>
    <property type="project" value="UniProtKB-KW"/>
</dbReference>
<dbReference type="InterPro" id="IPR000577">
    <property type="entry name" value="Carb_kinase_FGGY"/>
</dbReference>
<evidence type="ECO:0000313" key="7">
    <source>
        <dbReference type="EMBL" id="NGO69705.1"/>
    </source>
</evidence>
<dbReference type="PROSITE" id="PS00445">
    <property type="entry name" value="FGGY_KINASES_2"/>
    <property type="match status" value="1"/>
</dbReference>
<sequence length="524" mass="54851">MTPDSSASPARRGILAVDEGTTGTRAGIVYEDGSAGPVHYRPLTVGHPDPLSVEQDPMELWAATLDVARQALAAAERTEVTAVSLATQRATALLWDRVSGLPLAPAVVWQDRRYARELPAYEAAWDSVLLARTGRPVGSRAPFLWAARQIAERPEAAAAHREGRLLFGTVDTWLIWRLTGGATHATTATNAAATGGYLLREHAWDTEWIGHQGFPLGLLPELCADDAGFGHTDADTLGISVPLAASMGDQHAALLALGGLEAGQGMCVYGTGTFVDVTTGHAAALPREGISGVLAQPGWRQGDATRYALEAYCSATGSALRWLCEDMGIFSSPQQVGELADGRGFRPGGPYFVPALAGVRVPVWRPEAAAALGGLSLATTRAELARAVLEGIAHSVCDLVDGVAATMRGPLRRLRVGGGVSGSDPLMRIQADLTGMPLERAGDSATASLRGSAYLAGVRTGLWSSLEEVVGAQPVGEVFEPTAGDDVREGQRAEWRALLAAHLGEPLPALSAAVDQPPHRTTGS</sequence>